<feature type="domain" description="SWIM-type" evidence="6">
    <location>
        <begin position="739"/>
        <end position="775"/>
    </location>
</feature>
<evidence type="ECO:0000313" key="8">
    <source>
        <dbReference type="Proteomes" id="UP000324897"/>
    </source>
</evidence>
<dbReference type="PANTHER" id="PTHR47718:SF4">
    <property type="entry name" value="PROTEIN FAR1-RELATED SEQUENCE"/>
    <property type="match status" value="1"/>
</dbReference>
<reference evidence="7 8" key="1">
    <citation type="journal article" date="2019" name="Sci. Rep.">
        <title>A high-quality genome of Eragrostis curvula grass provides insights into Poaceae evolution and supports new strategies to enhance forage quality.</title>
        <authorList>
            <person name="Carballo J."/>
            <person name="Santos B.A.C.M."/>
            <person name="Zappacosta D."/>
            <person name="Garbus I."/>
            <person name="Selva J.P."/>
            <person name="Gallo C.A."/>
            <person name="Diaz A."/>
            <person name="Albertini E."/>
            <person name="Caccamo M."/>
            <person name="Echenique V."/>
        </authorList>
    </citation>
    <scope>NUCLEOTIDE SEQUENCE [LARGE SCALE GENOMIC DNA]</scope>
    <source>
        <strain evidence="8">cv. Victoria</strain>
        <tissue evidence="7">Leaf</tissue>
    </source>
</reference>
<protein>
    <recommendedName>
        <fullName evidence="6">SWIM-type domain-containing protein</fullName>
    </recommendedName>
</protein>
<dbReference type="Pfam" id="PF03101">
    <property type="entry name" value="FAR1"/>
    <property type="match status" value="1"/>
</dbReference>
<dbReference type="InterPro" id="IPR018289">
    <property type="entry name" value="MULE_transposase_dom"/>
</dbReference>
<accession>A0A5J9V7F5</accession>
<dbReference type="SMART" id="SM00575">
    <property type="entry name" value="ZnF_PMZ"/>
    <property type="match status" value="1"/>
</dbReference>
<keyword evidence="1" id="KW-0479">Metal-binding</keyword>
<dbReference type="InterPro" id="IPR007527">
    <property type="entry name" value="Znf_SWIM"/>
</dbReference>
<dbReference type="InterPro" id="IPR004330">
    <property type="entry name" value="FAR1_DNA_bnd_dom"/>
</dbReference>
<proteinExistence type="predicted"/>
<dbReference type="EMBL" id="RWGY01000011">
    <property type="protein sequence ID" value="TVU31875.1"/>
    <property type="molecule type" value="Genomic_DNA"/>
</dbReference>
<feature type="region of interest" description="Disordered" evidence="5">
    <location>
        <begin position="858"/>
        <end position="895"/>
    </location>
</feature>
<dbReference type="Proteomes" id="UP000324897">
    <property type="component" value="Chromosome 1"/>
</dbReference>
<keyword evidence="8" id="KW-1185">Reference proteome</keyword>
<dbReference type="InterPro" id="IPR006564">
    <property type="entry name" value="Znf_PMZ"/>
</dbReference>
<comment type="caution">
    <text evidence="7">The sequence shown here is derived from an EMBL/GenBank/DDBJ whole genome shotgun (WGS) entry which is preliminary data.</text>
</comment>
<feature type="compositionally biased region" description="Low complexity" evidence="5">
    <location>
        <begin position="32"/>
        <end position="56"/>
    </location>
</feature>
<dbReference type="Pfam" id="PF10551">
    <property type="entry name" value="MULE"/>
    <property type="match status" value="1"/>
</dbReference>
<evidence type="ECO:0000256" key="5">
    <source>
        <dbReference type="SAM" id="MobiDB-lite"/>
    </source>
</evidence>
<feature type="compositionally biased region" description="Polar residues" evidence="5">
    <location>
        <begin position="171"/>
        <end position="182"/>
    </location>
</feature>
<dbReference type="Gramene" id="TVU31875">
    <property type="protein sequence ID" value="TVU31875"/>
    <property type="gene ID" value="EJB05_23579"/>
</dbReference>
<feature type="compositionally biased region" description="Low complexity" evidence="5">
    <location>
        <begin position="879"/>
        <end position="891"/>
    </location>
</feature>
<feature type="region of interest" description="Disordered" evidence="5">
    <location>
        <begin position="171"/>
        <end position="216"/>
    </location>
</feature>
<dbReference type="Pfam" id="PF04434">
    <property type="entry name" value="SWIM"/>
    <property type="match status" value="1"/>
</dbReference>
<dbReference type="PANTHER" id="PTHR47718">
    <property type="entry name" value="OS01G0519700 PROTEIN"/>
    <property type="match status" value="1"/>
</dbReference>
<organism evidence="7 8">
    <name type="scientific">Eragrostis curvula</name>
    <name type="common">weeping love grass</name>
    <dbReference type="NCBI Taxonomy" id="38414"/>
    <lineage>
        <taxon>Eukaryota</taxon>
        <taxon>Viridiplantae</taxon>
        <taxon>Streptophyta</taxon>
        <taxon>Embryophyta</taxon>
        <taxon>Tracheophyta</taxon>
        <taxon>Spermatophyta</taxon>
        <taxon>Magnoliopsida</taxon>
        <taxon>Liliopsida</taxon>
        <taxon>Poales</taxon>
        <taxon>Poaceae</taxon>
        <taxon>PACMAD clade</taxon>
        <taxon>Chloridoideae</taxon>
        <taxon>Eragrostideae</taxon>
        <taxon>Eragrostidinae</taxon>
        <taxon>Eragrostis</taxon>
    </lineage>
</organism>
<evidence type="ECO:0000256" key="1">
    <source>
        <dbReference type="ARBA" id="ARBA00022723"/>
    </source>
</evidence>
<evidence type="ECO:0000256" key="4">
    <source>
        <dbReference type="PROSITE-ProRule" id="PRU00325"/>
    </source>
</evidence>
<evidence type="ECO:0000256" key="3">
    <source>
        <dbReference type="ARBA" id="ARBA00022833"/>
    </source>
</evidence>
<feature type="region of interest" description="Disordered" evidence="5">
    <location>
        <begin position="1"/>
        <end position="93"/>
    </location>
</feature>
<dbReference type="GO" id="GO:0008270">
    <property type="term" value="F:zinc ion binding"/>
    <property type="evidence" value="ECO:0007669"/>
    <property type="project" value="UniProtKB-KW"/>
</dbReference>
<feature type="non-terminal residue" evidence="7">
    <location>
        <position position="1"/>
    </location>
</feature>
<evidence type="ECO:0000313" key="7">
    <source>
        <dbReference type="EMBL" id="TVU31875.1"/>
    </source>
</evidence>
<dbReference type="OrthoDB" id="680364at2759"/>
<keyword evidence="3" id="KW-0862">Zinc</keyword>
<sequence>MDAAAQAPRVDGAPPPGCLLRAPPDGQPGAPPAGRQPGAPPAGRRPGAPLPGRGLVAPPPNLGAQSQDRLCNPATGRINDTRCGKPATGPSVVVPHDLRARNHAPPDPPPAPEPISRLQTKSVTRGLDLNFPPHGVDDEVLINNALIVDDFDYLVPGDLVHGATHSEGLLEQSTENDNTAPSSHVAATEENTVDTGDTLHGDSDDEDGAEVMSTPPEPYLTQTFDSWKAAQKYYQTYARHKGIKILYLKFCWYILLAGFAIRIATSRNAAGDNQRDKVRFVCHKSGKNTENKTGRVVKIRRRDFVERTYCPGYLVVKRRGLKLWEIIQYNGEHNHPCLTNFSLTKYLAAHRDIPEEEKKFIMMMYDCKMETSRAYELISELYGGRKNCPYIEKDMDNLRTAARADIKGKDVASTFRYFEEIKKSDFFYKFDVDDENKITNLFWIDGTARKTYGLYRDCISFDATYMTNLYNLPCAPFIGINRHGQTVQLGCGFLHDETTESFVWLFQQFLDAVGGVAPVNIITDQDAAMAASIARVFIGTVHRNCRWHIISKFQIKVAKLFNTKGDLDKDVNDILNFSLSKEEFEYRWDEMLTKHDLHDNDHFRHLYELRARFVPAYYMKDFFPFLQTTARSEGFNAVLKRYVNPMNSILNFVQQYKKIQDKIFCAEERKEAETSIKKPRLHSGYDFEDQMWRIYTRNIFYKLQGEIQLMTYYDIDDLGSLVYKLTPTKSALHYGMTVYHVQVDAVEEKYNCTCCKYDRDGILCAHVLSVFQRLKVKNIPAHYINQRWCQEPPEEEHPLLGESSLNQQTFGKMSNKSQKIVRYSNMCREFSKIADIASSNEKGCQIIKKLFRSAEEELSKLKGSRRSRRSGVESETAVHVEAAATHEVPVASDAAAPGMESIQDGIVVDQSMFSSVEPGEVDLSCRQSGPRRGRKRKTTQEGGAGAASGPHTEEV</sequence>
<evidence type="ECO:0000259" key="6">
    <source>
        <dbReference type="PROSITE" id="PS50966"/>
    </source>
</evidence>
<keyword evidence="2 4" id="KW-0863">Zinc-finger</keyword>
<evidence type="ECO:0000256" key="2">
    <source>
        <dbReference type="ARBA" id="ARBA00022771"/>
    </source>
</evidence>
<name>A0A5J9V7F5_9POAL</name>
<feature type="region of interest" description="Disordered" evidence="5">
    <location>
        <begin position="910"/>
        <end position="955"/>
    </location>
</feature>
<dbReference type="AlphaFoldDB" id="A0A5J9V7F5"/>
<dbReference type="PROSITE" id="PS50966">
    <property type="entry name" value="ZF_SWIM"/>
    <property type="match status" value="1"/>
</dbReference>
<gene>
    <name evidence="7" type="ORF">EJB05_23579</name>
</gene>